<evidence type="ECO:0000313" key="1">
    <source>
        <dbReference type="EMBL" id="WEK34892.1"/>
    </source>
</evidence>
<name>A0AAJ5WSI6_9BACT</name>
<protein>
    <submittedName>
        <fullName evidence="1">Uncharacterized protein</fullName>
    </submittedName>
</protein>
<dbReference type="Proteomes" id="UP001220610">
    <property type="component" value="Chromosome"/>
</dbReference>
<accession>A0AAJ5WSI6</accession>
<organism evidence="1 2">
    <name type="scientific">Candidatus Pseudobacter hemicellulosilyticus</name>
    <dbReference type="NCBI Taxonomy" id="3121375"/>
    <lineage>
        <taxon>Bacteria</taxon>
        <taxon>Pseudomonadati</taxon>
        <taxon>Bacteroidota</taxon>
        <taxon>Chitinophagia</taxon>
        <taxon>Chitinophagales</taxon>
        <taxon>Chitinophagaceae</taxon>
        <taxon>Pseudobacter</taxon>
    </lineage>
</organism>
<gene>
    <name evidence="1" type="ORF">P0Y53_20585</name>
</gene>
<dbReference type="AlphaFoldDB" id="A0AAJ5WSI6"/>
<sequence>MNRFVTRKLSNVRGLQSIEQLVILQEQQSVSAIYPEDIAGVWDIYERQLEDRYAGSFRGLEAIMNRVANLQTVSRYKFKDITPSRELVKEYEFKYQDLRAYAIKIANGKLVVLAGFKNSQKADISKFRRLKELYLTSLKNY</sequence>
<evidence type="ECO:0000313" key="2">
    <source>
        <dbReference type="Proteomes" id="UP001220610"/>
    </source>
</evidence>
<proteinExistence type="predicted"/>
<dbReference type="EMBL" id="CP119311">
    <property type="protein sequence ID" value="WEK34892.1"/>
    <property type="molecule type" value="Genomic_DNA"/>
</dbReference>
<reference evidence="1" key="1">
    <citation type="submission" date="2023-03" db="EMBL/GenBank/DDBJ databases">
        <title>Andean soil-derived lignocellulolytic bacterial consortium as a source of novel taxa and putative plastic-active enzymes.</title>
        <authorList>
            <person name="Diaz-Garcia L."/>
            <person name="Chuvochina M."/>
            <person name="Feuerriegel G."/>
            <person name="Bunk B."/>
            <person name="Sproer C."/>
            <person name="Streit W.R."/>
            <person name="Rodriguez L.M."/>
            <person name="Overmann J."/>
            <person name="Jimenez D.J."/>
        </authorList>
    </citation>
    <scope>NUCLEOTIDE SEQUENCE</scope>
    <source>
        <strain evidence="1">MAG 7</strain>
    </source>
</reference>